<comment type="caution">
    <text evidence="2">The sequence shown here is derived from an EMBL/GenBank/DDBJ whole genome shotgun (WGS) entry which is preliminary data.</text>
</comment>
<organism evidence="2 3">
    <name type="scientific">Austropuccinia psidii MF-1</name>
    <dbReference type="NCBI Taxonomy" id="1389203"/>
    <lineage>
        <taxon>Eukaryota</taxon>
        <taxon>Fungi</taxon>
        <taxon>Dikarya</taxon>
        <taxon>Basidiomycota</taxon>
        <taxon>Pucciniomycotina</taxon>
        <taxon>Pucciniomycetes</taxon>
        <taxon>Pucciniales</taxon>
        <taxon>Sphaerophragmiaceae</taxon>
        <taxon>Austropuccinia</taxon>
    </lineage>
</organism>
<feature type="compositionally biased region" description="Polar residues" evidence="1">
    <location>
        <begin position="66"/>
        <end position="78"/>
    </location>
</feature>
<accession>A0A9Q3DQ69</accession>
<gene>
    <name evidence="2" type="ORF">O181_043627</name>
</gene>
<feature type="compositionally biased region" description="Basic and acidic residues" evidence="1">
    <location>
        <begin position="122"/>
        <end position="152"/>
    </location>
</feature>
<dbReference type="EMBL" id="AVOT02017640">
    <property type="protein sequence ID" value="MBW0503912.1"/>
    <property type="molecule type" value="Genomic_DNA"/>
</dbReference>
<feature type="region of interest" description="Disordered" evidence="1">
    <location>
        <begin position="1"/>
        <end position="162"/>
    </location>
</feature>
<reference evidence="2" key="1">
    <citation type="submission" date="2021-03" db="EMBL/GenBank/DDBJ databases">
        <title>Draft genome sequence of rust myrtle Austropuccinia psidii MF-1, a brazilian biotype.</title>
        <authorList>
            <person name="Quecine M.C."/>
            <person name="Pachon D.M.R."/>
            <person name="Bonatelli M.L."/>
            <person name="Correr F.H."/>
            <person name="Franceschini L.M."/>
            <person name="Leite T.F."/>
            <person name="Margarido G.R.A."/>
            <person name="Almeida C.A."/>
            <person name="Ferrarezi J.A."/>
            <person name="Labate C.A."/>
        </authorList>
    </citation>
    <scope>NUCLEOTIDE SEQUENCE</scope>
    <source>
        <strain evidence="2">MF-1</strain>
    </source>
</reference>
<feature type="compositionally biased region" description="Basic and acidic residues" evidence="1">
    <location>
        <begin position="27"/>
        <end position="65"/>
    </location>
</feature>
<evidence type="ECO:0000313" key="3">
    <source>
        <dbReference type="Proteomes" id="UP000765509"/>
    </source>
</evidence>
<keyword evidence="3" id="KW-1185">Reference proteome</keyword>
<evidence type="ECO:0000313" key="2">
    <source>
        <dbReference type="EMBL" id="MBW0503912.1"/>
    </source>
</evidence>
<dbReference type="AlphaFoldDB" id="A0A9Q3DQ69"/>
<protein>
    <submittedName>
        <fullName evidence="2">Uncharacterized protein</fullName>
    </submittedName>
</protein>
<name>A0A9Q3DQ69_9BASI</name>
<sequence length="169" mass="18951">MPSSKADGTIDSKKLSVQQAKASLSQGKEESSNAKSKKEETDFHKSENKVSQKTLQKDQPEKNPSKENLPQKQTGNINDDSEMGTSDFIGLGKKGFSSLKEFASGASHQKPRDNPEPLDILDTEKKEREVPEADLVQRRFTPHHDERKKTGPEDENEETVSVFFFMNTI</sequence>
<dbReference type="Proteomes" id="UP000765509">
    <property type="component" value="Unassembled WGS sequence"/>
</dbReference>
<evidence type="ECO:0000256" key="1">
    <source>
        <dbReference type="SAM" id="MobiDB-lite"/>
    </source>
</evidence>
<feature type="compositionally biased region" description="Polar residues" evidence="1">
    <location>
        <begin position="15"/>
        <end position="26"/>
    </location>
</feature>
<proteinExistence type="predicted"/>